<dbReference type="Gene3D" id="3.40.30.10">
    <property type="entry name" value="Glutaredoxin"/>
    <property type="match status" value="1"/>
</dbReference>
<comment type="caution">
    <text evidence="1">The sequence shown here is derived from an EMBL/GenBank/DDBJ whole genome shotgun (WGS) entry which is preliminary data.</text>
</comment>
<dbReference type="CDD" id="cd02980">
    <property type="entry name" value="TRX_Fd_family"/>
    <property type="match status" value="1"/>
</dbReference>
<dbReference type="SUPFAM" id="SSF52833">
    <property type="entry name" value="Thioredoxin-like"/>
    <property type="match status" value="1"/>
</dbReference>
<sequence length="123" mass="13447">MTKKLTIEDLKKIKEKAQAELETRSAEGKDKIVVHMGTCGIAAGARETLLAILDEIEKRNLKNVIVTQAGCIGLCEYEPLISVEKVGGPKVLYKHVTPEKARKIIAQHIVNGQVVAEDVLSTE</sequence>
<organism evidence="1">
    <name type="scientific">Dictyoglomus thermophilum</name>
    <dbReference type="NCBI Taxonomy" id="14"/>
    <lineage>
        <taxon>Bacteria</taxon>
        <taxon>Pseudomonadati</taxon>
        <taxon>Dictyoglomota</taxon>
        <taxon>Dictyoglomia</taxon>
        <taxon>Dictyoglomales</taxon>
        <taxon>Dictyoglomaceae</taxon>
        <taxon>Dictyoglomus</taxon>
    </lineage>
</organism>
<dbReference type="AlphaFoldDB" id="A0A7C3KS29"/>
<dbReference type="EMBL" id="DTDV01000019">
    <property type="protein sequence ID" value="HGK24196.1"/>
    <property type="molecule type" value="Genomic_DNA"/>
</dbReference>
<dbReference type="RefSeq" id="WP_012547605.1">
    <property type="nucleotide sequence ID" value="NZ_VTFL01000003.1"/>
</dbReference>
<name>A0A7C3KS29_DICTH</name>
<gene>
    <name evidence="1" type="ORF">ENU78_07185</name>
</gene>
<reference evidence="1" key="1">
    <citation type="journal article" date="2020" name="mSystems">
        <title>Genome- and Community-Level Interaction Insights into Carbon Utilization and Element Cycling Functions of Hydrothermarchaeota in Hydrothermal Sediment.</title>
        <authorList>
            <person name="Zhou Z."/>
            <person name="Liu Y."/>
            <person name="Xu W."/>
            <person name="Pan J."/>
            <person name="Luo Z.H."/>
            <person name="Li M."/>
        </authorList>
    </citation>
    <scope>NUCLEOTIDE SEQUENCE [LARGE SCALE GENOMIC DNA]</scope>
    <source>
        <strain evidence="1">SpSt-70</strain>
    </source>
</reference>
<dbReference type="OMA" id="CEVEPTI"/>
<accession>A0A7C3KS29</accession>
<proteinExistence type="predicted"/>
<dbReference type="InterPro" id="IPR036249">
    <property type="entry name" value="Thioredoxin-like_sf"/>
</dbReference>
<evidence type="ECO:0000313" key="1">
    <source>
        <dbReference type="EMBL" id="HGK24196.1"/>
    </source>
</evidence>
<protein>
    <submittedName>
        <fullName evidence="1">(2Fe-2S) ferredoxin domain-containing protein</fullName>
    </submittedName>
</protein>